<sequence length="146" mass="16132">MKILVLIFSLVVFSSTAFADLSISASEATVRAPIPGMKNTVGYFKMTNMGTKDVILVSAKSSASEVLEFHNHDMNNGVMRMYQEMEVKIPAGDTIVFESGGLHLMFLKVEPELNSAKLVDVLFTTKSGDSFTVPFEVHKLKVKHHH</sequence>
<dbReference type="InterPro" id="IPR007410">
    <property type="entry name" value="LpqE-like"/>
</dbReference>
<reference evidence="2 3" key="1">
    <citation type="submission" date="2019-11" db="EMBL/GenBank/DDBJ databases">
        <title>P. haliotis isolates from Z. marina roots.</title>
        <authorList>
            <person name="Cohen M."/>
            <person name="Jospin G."/>
            <person name="Eisen J.A."/>
            <person name="Coil D.A."/>
        </authorList>
    </citation>
    <scope>NUCLEOTIDE SEQUENCE [LARGE SCALE GENOMIC DNA]</scope>
    <source>
        <strain evidence="2 3">UCD-MCMsp1aY</strain>
    </source>
</reference>
<dbReference type="OrthoDB" id="9796962at2"/>
<dbReference type="Gene3D" id="2.60.40.1890">
    <property type="entry name" value="PCu(A)C copper chaperone"/>
    <property type="match status" value="1"/>
</dbReference>
<organism evidence="2 3">
    <name type="scientific">Psychrosphaera haliotis</name>
    <dbReference type="NCBI Taxonomy" id="555083"/>
    <lineage>
        <taxon>Bacteria</taxon>
        <taxon>Pseudomonadati</taxon>
        <taxon>Pseudomonadota</taxon>
        <taxon>Gammaproteobacteria</taxon>
        <taxon>Alteromonadales</taxon>
        <taxon>Pseudoalteromonadaceae</taxon>
        <taxon>Psychrosphaera</taxon>
    </lineage>
</organism>
<keyword evidence="1" id="KW-0732">Signal</keyword>
<feature type="signal peptide" evidence="1">
    <location>
        <begin position="1"/>
        <end position="19"/>
    </location>
</feature>
<keyword evidence="3" id="KW-1185">Reference proteome</keyword>
<comment type="caution">
    <text evidence="2">The sequence shown here is derived from an EMBL/GenBank/DDBJ whole genome shotgun (WGS) entry which is preliminary data.</text>
</comment>
<dbReference type="EMBL" id="WOCD01000003">
    <property type="protein sequence ID" value="MUH72889.1"/>
    <property type="molecule type" value="Genomic_DNA"/>
</dbReference>
<dbReference type="Pfam" id="PF04314">
    <property type="entry name" value="PCuAC"/>
    <property type="match status" value="1"/>
</dbReference>
<dbReference type="InterPro" id="IPR036182">
    <property type="entry name" value="PCuAC_sf"/>
</dbReference>
<dbReference type="PANTHER" id="PTHR36302">
    <property type="entry name" value="BLR7088 PROTEIN"/>
    <property type="match status" value="1"/>
</dbReference>
<dbReference type="PANTHER" id="PTHR36302:SF1">
    <property type="entry name" value="COPPER CHAPERONE PCU(A)C"/>
    <property type="match status" value="1"/>
</dbReference>
<accession>A0A6N8FBJ1</accession>
<feature type="chain" id="PRO_5026690973" evidence="1">
    <location>
        <begin position="20"/>
        <end position="146"/>
    </location>
</feature>
<dbReference type="Proteomes" id="UP000439994">
    <property type="component" value="Unassembled WGS sequence"/>
</dbReference>
<dbReference type="RefSeq" id="WP_155696034.1">
    <property type="nucleotide sequence ID" value="NZ_WOCD01000003.1"/>
</dbReference>
<proteinExistence type="predicted"/>
<evidence type="ECO:0000313" key="3">
    <source>
        <dbReference type="Proteomes" id="UP000439994"/>
    </source>
</evidence>
<dbReference type="InterPro" id="IPR058248">
    <property type="entry name" value="Lxx211020-like"/>
</dbReference>
<name>A0A6N8FBJ1_9GAMM</name>
<evidence type="ECO:0000256" key="1">
    <source>
        <dbReference type="SAM" id="SignalP"/>
    </source>
</evidence>
<evidence type="ECO:0000313" key="2">
    <source>
        <dbReference type="EMBL" id="MUH72889.1"/>
    </source>
</evidence>
<dbReference type="SUPFAM" id="SSF110087">
    <property type="entry name" value="DR1885-like metal-binding protein"/>
    <property type="match status" value="1"/>
</dbReference>
<protein>
    <submittedName>
        <fullName evidence="2">Copper chaperone PCu(A)C</fullName>
    </submittedName>
</protein>
<gene>
    <name evidence="2" type="ORF">GNP35_10485</name>
</gene>
<dbReference type="AlphaFoldDB" id="A0A6N8FBJ1"/>